<feature type="domain" description="J" evidence="2">
    <location>
        <begin position="1981"/>
        <end position="2065"/>
    </location>
</feature>
<feature type="compositionally biased region" description="Low complexity" evidence="1">
    <location>
        <begin position="2111"/>
        <end position="2129"/>
    </location>
</feature>
<feature type="region of interest" description="Disordered" evidence="1">
    <location>
        <begin position="2099"/>
        <end position="2129"/>
    </location>
</feature>
<dbReference type="GO" id="GO:0010008">
    <property type="term" value="C:endosome membrane"/>
    <property type="evidence" value="ECO:0007669"/>
    <property type="project" value="TreeGrafter"/>
</dbReference>
<comment type="caution">
    <text evidence="3">The sequence shown here is derived from an EMBL/GenBank/DDBJ whole genome shotgun (WGS) entry which is preliminary data.</text>
</comment>
<sequence>MASFFMATPHSKPDNTLARYVVTKHSWRGRYRRIMCILPDAIVTQNPDSGMAVTNAYSFGGDADIDGILVGLGGGGEADGEFTISARQDKKSKYKPLKFTCSHRSRLLTDLYQAVAAAHLRGRCAVAPRLIGSPDHFPGHEWAGGAWRPTTLRVCAYGLELVDAEGTPTWRLEFTAMASVAFAPLSPEPHAASGGAGGGALGSFAPALMAAAGPFGALAPTPEGPFALFSRNSRAPRLLACRQREVALAHMGAVAAKRMGLQLATDTASASCPSALLEAVGRGERAAIGAEGETPVGEWEVARLCTRYDILPPLAAQMDPGLSCRHRPPPPPPSADPAVLATAAAASLSYSPGAHTVRRRLGLTRSWLLERDATTYDVEERRALGSVSAVVRFAEEAGLLGVEWADGSPPCVYAGGAARDGIVAALVDLAQAAAGRPVPVLPGFTPPGDPLTGDSAAPAEVHCGAVARDPETERWSVELLAARAREAWPHLSTSGRMFFTADIEFNPSPTPSTLAAFERGQSQAQPSPGGGGGGGGGLRSPRGSASGGPGGGGGGGAVLSGQRGGPHSATAAEGSKAAAAVAEVTENMLDAVHDFNACVPYAGLYGSPAAGRVDEQTLSCVLSLLHPDLLPGVGVGGGSGGGGGMGGGGGVLGLGGGRGGSPLHLSPDEAKQSIAALQALSRLASHPSLAQTLVTLPTALGRLLAAYGCGHEGVAAEAARLLTRMWAPAAARVGAAPWSGLRSGGPASASALVADPDDPLSGCGPEDLTLARGAKALCFGPASTPARCAALMRPFASSGPSAPTPASASAAADPASMSAGAGGGGAGAGGAGGSGGAWGGRGAASAWLVACALEAVGAAAVEPGCRSTDSRALSGLLQEAAALGPPLFALCLHPAPRVTAGAALLMRAVAEGGAAAAAPMRAAALRHGALLTHLRAALFAPPGAGVGGDGGGGGGGAGGGGGGVGGRQALGRALVASWCDEYAPALALLRRVFPPGLVRYLNAPRTSTATATAAAAAATAAGSAATAASAAARPPAAATNDPPPHNAGSTPPMSPHGPGPSPSAAAAGTNQLPPAAAQPPPPAGAAASANAPPPAGPHSDAGSSATPPGPAALLPSASSPLPAAAAAAAGSAAAAAASPAAGAAASLAADVAVGGGSAGLKGNWEAFWGAAERDHCHAGLVWHAGCRQELREALEREEAGLRARRQQLGGASARLGWLHEEFSVAYRSLGGHTAVGGVYVRLLLEGADTAAVDKVPQPKELFQALHHAFLAAADPATQDPAAARRAAFAAAAPSVAHAPDATAAAGSAAAAAGSAAAATASASASASTHAAGGGGGDGGGADDAGGGAAAAAAEAAAAADQELCARALAAVYHAHAGTVGPAADGIPHLLRVLDNTLRRPLRHALLELMAALLSPRCLTAAAGGGAAGGGGSGSGVLSPAARAVRANCYAFMEAGGIELLTDIVSYAHAGGAVEGGGGADGGGGGWDGGAAAATVAATGGGAAMMLTSLGHDEMPREWYFYPRGVIPATSAKHGGATAHAAPPANIAAAAAAAHAAAAAAAAAADLLGDFLGEPPHAAAPPAAAETGHAAAAAGPGAPAGPDLLGRTPDETGRAGPYSRDEVRQLVSRGSVEWGTPAWAAGMGRPEPLGGVRELRWMLARGPGRLSPYAAAELALALMGRLLDLQPAVEPPLDPGSDGSGPGSGSGSGGGGGPSRRKSATGAAADGGPDGPGLGLGLDDGGLILQPLPRAYRVLAGPRCLPHLAQCILTFHPPLVSAACRLLLRLLAPHPEALARLHLTGAPYFLLAYPGSDLTAPAQLLHRSHLVQDFAGLAGGGPGLPLRRRSFLGHVLPQSLLHALEAGGAAAFARALTGDHDTPELIWTHAMRRTRLLPALASHLGDIRLRLAQRCGLVWEYAPLPPLTYPELEGEVYCHRYYLRHLADTVRFPTWPIVEHVPLLQSLLAEWRSELSRQPLSLSEAEACAVLGLGPLGPGEAVGEEDMRRAYRGMARKYHPDKNPAGRPMFLKVQAAYERLQAGVAGGQGPQPWRILLLLRAQCVLYGRYGPQLAPYKYAGYPLLLDTLRGALARGGTGTGTGAGLAAGAGPGPAGPSGAQAQAGPGPEAAAPGSFFSGETLEQVSAASDLAWLTVRCCHRNAQELGRAGGLGVMAELLARSLSVLPLDAPPTAPAAAIATAALRCLALLASTPDCRTALAASLGPGPAVPDAGSESVGSGIPGSGSGSRLGAGLCRDLLRATRLARCHAAVDAALVAAAQAAAAPALQAELLRAGALQAAVLLALQYDTTLPDAVQDSLVAPFPPGAADSLDSFEAGASGPEGLGPGGACLGLLGLPEDAPARSSTPAARSQHAVAAAQLLSRLAGALPPPHATPPCAPAAAALSRLLTAPLAARLAEPDPRPLLGVLAGSHETCQVIWNPAMREEVLSFLGSPEGHADHGPPSGPEGAALGQAGAVSAFSHACLAGEQVIGGVFVRVYNAKPSALPPDPPAFCKALVRYLFEALLPLPPGALPPPPARAPLISALAAAAHLLDAEPRLMGVLASRSALSPFVACLQPVAYGAVYGVVPAAAVPPPGAIAAAAAAGPAGAGKPPPAANGVGSGSGPGPGSSLIDLLDSDGPGSGADGGAGMGSASGAAAAGAVSGESPAEVAAWADRMALAGCAVLSRAAQHGGCLEAFADEHCARLLLWGCHAPTSAACLRALLGLLRGVAGQHAVATVCAAQGGWLYLLDVMLHTGPWPWQQAQHGTPPAPSQQAQHAPHAAGPSPGPGGPGGPGDGPGGLRAEDEARAEAAGLLGRLLAHAAFGSGVRLAMQRLLPPGLVAAVAEGPPREVLTALEQRQETPECIWNGHMAATAATQVSVMASELRRRHASPPGPPGQPPVYDWALPPGAAVQYDQLRGELFVGGAYVRLFLRSPGAALRDPQRFGEGLLERYLTELASPQRDADVTLLLAAALVALLQSHPSLSDPIVRGGYPPKLLSALGALARPLLLQPLRPPPPAPPPPPLTSFDGDASAAAAPPPPPASALAPPPPPFPGAAPLLSGTPLPSGLLGPGATEAAGSLLRVLHALAAAPAAAEALATAAGVAAPPAVAALGGSARLGPGAAVLALEGLVRALGPGNRQRDALVLQALQYGLIPELLAALEWGAAARGGGPGGDGAGPGGGGGGGQDGGGSGNAGGGEAAVVRVLAVDVLRALRAEGAHSHQVCWLLDASPTWQAYAHQRHDLFLPSGAGAQGSVVGLLAGGSGGRFALPAPEALGQ</sequence>
<dbReference type="EMBL" id="JAEHOE010000030">
    <property type="protein sequence ID" value="KAG2494521.1"/>
    <property type="molecule type" value="Genomic_DNA"/>
</dbReference>
<dbReference type="OrthoDB" id="69656at2759"/>
<feature type="compositionally biased region" description="Low complexity" evidence="1">
    <location>
        <begin position="1097"/>
        <end position="1116"/>
    </location>
</feature>
<dbReference type="Gene3D" id="1.10.287.110">
    <property type="entry name" value="DnaJ domain"/>
    <property type="match status" value="1"/>
</dbReference>
<feature type="region of interest" description="Disordered" evidence="1">
    <location>
        <begin position="3010"/>
        <end position="3058"/>
    </location>
</feature>
<dbReference type="InterPro" id="IPR001623">
    <property type="entry name" value="DnaJ_domain"/>
</dbReference>
<dbReference type="PANTHER" id="PTHR36983:SF2">
    <property type="entry name" value="DNAJ HOMOLOG SUBFAMILY C MEMBER 13"/>
    <property type="match status" value="1"/>
</dbReference>
<evidence type="ECO:0000313" key="3">
    <source>
        <dbReference type="EMBL" id="KAG2494521.1"/>
    </source>
</evidence>
<feature type="region of interest" description="Disordered" evidence="1">
    <location>
        <begin position="1577"/>
        <end position="1622"/>
    </location>
</feature>
<feature type="compositionally biased region" description="Pro residues" evidence="1">
    <location>
        <begin position="3035"/>
        <end position="3053"/>
    </location>
</feature>
<protein>
    <recommendedName>
        <fullName evidence="2">J domain-containing protein</fullName>
    </recommendedName>
</protein>
<dbReference type="Proteomes" id="UP000612055">
    <property type="component" value="Unassembled WGS sequence"/>
</dbReference>
<feature type="compositionally biased region" description="Gly residues" evidence="1">
    <location>
        <begin position="528"/>
        <end position="538"/>
    </location>
</feature>
<feature type="compositionally biased region" description="Low complexity" evidence="1">
    <location>
        <begin position="2624"/>
        <end position="2633"/>
    </location>
</feature>
<feature type="region of interest" description="Disordered" evidence="1">
    <location>
        <begin position="2757"/>
        <end position="2800"/>
    </location>
</feature>
<dbReference type="InterPro" id="IPR036869">
    <property type="entry name" value="J_dom_sf"/>
</dbReference>
<feature type="compositionally biased region" description="Pro residues" evidence="1">
    <location>
        <begin position="1052"/>
        <end position="1061"/>
    </location>
</feature>
<feature type="compositionally biased region" description="Low complexity" evidence="1">
    <location>
        <begin position="802"/>
        <end position="819"/>
    </location>
</feature>
<dbReference type="Pfam" id="PF19432">
    <property type="entry name" value="RME-8_N"/>
    <property type="match status" value="4"/>
</dbReference>
<dbReference type="Pfam" id="PF00226">
    <property type="entry name" value="DnaJ"/>
    <property type="match status" value="1"/>
</dbReference>
<dbReference type="InterPro" id="IPR045802">
    <property type="entry name" value="GRV2/DNAJC13_N"/>
</dbReference>
<dbReference type="PROSITE" id="PS50076">
    <property type="entry name" value="DNAJ_2"/>
    <property type="match status" value="1"/>
</dbReference>
<dbReference type="CDD" id="cd06257">
    <property type="entry name" value="DnaJ"/>
    <property type="match status" value="1"/>
</dbReference>
<proteinExistence type="predicted"/>
<feature type="region of interest" description="Disordered" evidence="1">
    <location>
        <begin position="2605"/>
        <end position="2633"/>
    </location>
</feature>
<dbReference type="PANTHER" id="PTHR36983">
    <property type="entry name" value="DNAJ HOMOLOG SUBFAMILY C MEMBER 13"/>
    <property type="match status" value="1"/>
</dbReference>
<dbReference type="GO" id="GO:2000641">
    <property type="term" value="P:regulation of early endosome to late endosome transport"/>
    <property type="evidence" value="ECO:0007669"/>
    <property type="project" value="InterPro"/>
</dbReference>
<feature type="compositionally biased region" description="Gly residues" evidence="1">
    <location>
        <begin position="820"/>
        <end position="834"/>
    </location>
</feature>
<feature type="compositionally biased region" description="Gly residues" evidence="1">
    <location>
        <begin position="1697"/>
        <end position="1713"/>
    </location>
</feature>
<dbReference type="GO" id="GO:0006898">
    <property type="term" value="P:receptor-mediated endocytosis"/>
    <property type="evidence" value="ECO:0007669"/>
    <property type="project" value="TreeGrafter"/>
</dbReference>
<accession>A0A835Y241</accession>
<dbReference type="SUPFAM" id="SSF46565">
    <property type="entry name" value="Chaperone J-domain"/>
    <property type="match status" value="1"/>
</dbReference>
<dbReference type="GO" id="GO:0007032">
    <property type="term" value="P:endosome organization"/>
    <property type="evidence" value="ECO:0007669"/>
    <property type="project" value="InterPro"/>
</dbReference>
<keyword evidence="4" id="KW-1185">Reference proteome</keyword>
<feature type="compositionally biased region" description="Gly residues" evidence="1">
    <location>
        <begin position="1331"/>
        <end position="1345"/>
    </location>
</feature>
<feature type="region of interest" description="Disordered" evidence="1">
    <location>
        <begin position="1031"/>
        <end position="1116"/>
    </location>
</feature>
<feature type="region of interest" description="Disordered" evidence="1">
    <location>
        <begin position="802"/>
        <end position="834"/>
    </location>
</feature>
<evidence type="ECO:0000313" key="4">
    <source>
        <dbReference type="Proteomes" id="UP000612055"/>
    </source>
</evidence>
<gene>
    <name evidence="3" type="ORF">HYH03_007288</name>
</gene>
<organism evidence="3 4">
    <name type="scientific">Edaphochlamys debaryana</name>
    <dbReference type="NCBI Taxonomy" id="47281"/>
    <lineage>
        <taxon>Eukaryota</taxon>
        <taxon>Viridiplantae</taxon>
        <taxon>Chlorophyta</taxon>
        <taxon>core chlorophytes</taxon>
        <taxon>Chlorophyceae</taxon>
        <taxon>CS clade</taxon>
        <taxon>Chlamydomonadales</taxon>
        <taxon>Chlamydomonadales incertae sedis</taxon>
        <taxon>Edaphochlamys</taxon>
    </lineage>
</organism>
<evidence type="ECO:0000259" key="2">
    <source>
        <dbReference type="PROSITE" id="PS50076"/>
    </source>
</evidence>
<feature type="region of interest" description="Disordered" evidence="1">
    <location>
        <begin position="1687"/>
        <end position="1731"/>
    </location>
</feature>
<evidence type="ECO:0000256" key="1">
    <source>
        <dbReference type="SAM" id="MobiDB-lite"/>
    </source>
</evidence>
<dbReference type="SMART" id="SM00271">
    <property type="entry name" value="DnaJ"/>
    <property type="match status" value="1"/>
</dbReference>
<feature type="region of interest" description="Disordered" evidence="1">
    <location>
        <begin position="3170"/>
        <end position="3194"/>
    </location>
</feature>
<name>A0A835Y241_9CHLO</name>
<feature type="compositionally biased region" description="Basic and acidic residues" evidence="1">
    <location>
        <begin position="1607"/>
        <end position="1622"/>
    </location>
</feature>
<feature type="compositionally biased region" description="Gly residues" evidence="1">
    <location>
        <begin position="545"/>
        <end position="564"/>
    </location>
</feature>
<feature type="region of interest" description="Disordered" evidence="1">
    <location>
        <begin position="519"/>
        <end position="572"/>
    </location>
</feature>
<feature type="compositionally biased region" description="Pro residues" evidence="1">
    <location>
        <begin position="3011"/>
        <end position="3023"/>
    </location>
</feature>
<feature type="compositionally biased region" description="Low complexity" evidence="1">
    <location>
        <begin position="2769"/>
        <end position="2781"/>
    </location>
</feature>
<reference evidence="3" key="1">
    <citation type="journal article" date="2020" name="bioRxiv">
        <title>Comparative genomics of Chlamydomonas.</title>
        <authorList>
            <person name="Craig R.J."/>
            <person name="Hasan A.R."/>
            <person name="Ness R.W."/>
            <person name="Keightley P.D."/>
        </authorList>
    </citation>
    <scope>NUCLEOTIDE SEQUENCE</scope>
    <source>
        <strain evidence="3">CCAP 11/70</strain>
    </source>
</reference>
<dbReference type="InterPro" id="IPR044978">
    <property type="entry name" value="GRV2/DNAJC13"/>
</dbReference>
<feature type="compositionally biased region" description="Low complexity" evidence="1">
    <location>
        <begin position="1577"/>
        <end position="1601"/>
    </location>
</feature>
<feature type="region of interest" description="Disordered" evidence="1">
    <location>
        <begin position="1326"/>
        <end position="1345"/>
    </location>
</feature>